<dbReference type="InterPro" id="IPR002560">
    <property type="entry name" value="Transposase_DDE"/>
</dbReference>
<organism evidence="2 3">
    <name type="scientific">Bacteroides luti</name>
    <dbReference type="NCBI Taxonomy" id="1297750"/>
    <lineage>
        <taxon>Bacteria</taxon>
        <taxon>Pseudomonadati</taxon>
        <taxon>Bacteroidota</taxon>
        <taxon>Bacteroidia</taxon>
        <taxon>Bacteroidales</taxon>
        <taxon>Bacteroidaceae</taxon>
        <taxon>Bacteroides</taxon>
    </lineage>
</organism>
<feature type="domain" description="Transposase IS204/IS1001/IS1096/IS1165 DDE" evidence="1">
    <location>
        <begin position="27"/>
        <end position="292"/>
    </location>
</feature>
<evidence type="ECO:0000313" key="2">
    <source>
        <dbReference type="EMBL" id="SHF61309.1"/>
    </source>
</evidence>
<proteinExistence type="predicted"/>
<keyword evidence="3" id="KW-1185">Reference proteome</keyword>
<dbReference type="OrthoDB" id="2110692at2"/>
<dbReference type="Proteomes" id="UP000184509">
    <property type="component" value="Unassembled WGS sequence"/>
</dbReference>
<gene>
    <name evidence="2" type="ORF">SAMN05444405_11143</name>
</gene>
<dbReference type="RefSeq" id="WP_073402243.1">
    <property type="nucleotide sequence ID" value="NZ_FQTV01000011.1"/>
</dbReference>
<dbReference type="STRING" id="1297750.SAMN05444405_11143"/>
<accession>A0A1M5D2T9</accession>
<sequence>MSDFHSWNQLSHAEDYLLYSKNIGPNLCIDETSFSCGELYTLLLNRDAHGKKGSIIAIVKGTKADTVTEIIKKIPIKERYKVREVTLDMSPSMQKIIRSCFPKATQVVDRFHVQKQVFDALQELRVAYRWQVIREEEKNIKEAKRKGIEYKSKELENGDTLRQLLVRSRFLLFKAPNKWGESQKQRAEILFNYFPDIKHMYYHCIRVGSIFSQTKDKNVARLKFAKWYEEVENQGYPNFSAIISMFENHSERILNYFENRSTNAAAESFNAKLKAFRASFRGVNDMKFFLYRVAKIYA</sequence>
<evidence type="ECO:0000259" key="1">
    <source>
        <dbReference type="Pfam" id="PF01610"/>
    </source>
</evidence>
<dbReference type="PANTHER" id="PTHR33498:SF1">
    <property type="entry name" value="TRANSPOSASE FOR INSERTION SEQUENCE ELEMENT IS1557"/>
    <property type="match status" value="1"/>
</dbReference>
<reference evidence="2 3" key="1">
    <citation type="submission" date="2016-11" db="EMBL/GenBank/DDBJ databases">
        <authorList>
            <person name="Jaros S."/>
            <person name="Januszkiewicz K."/>
            <person name="Wedrychowicz H."/>
        </authorList>
    </citation>
    <scope>NUCLEOTIDE SEQUENCE [LARGE SCALE GENOMIC DNA]</scope>
    <source>
        <strain evidence="2 3">DSM 26991</strain>
    </source>
</reference>
<dbReference type="InterPro" id="IPR047951">
    <property type="entry name" value="Transpos_ISL3"/>
</dbReference>
<protein>
    <submittedName>
        <fullName evidence="2">Transposase</fullName>
    </submittedName>
</protein>
<name>A0A1M5D2T9_9BACE</name>
<evidence type="ECO:0000313" key="3">
    <source>
        <dbReference type="Proteomes" id="UP000184509"/>
    </source>
</evidence>
<dbReference type="AlphaFoldDB" id="A0A1M5D2T9"/>
<dbReference type="Pfam" id="PF01610">
    <property type="entry name" value="DDE_Tnp_ISL3"/>
    <property type="match status" value="1"/>
</dbReference>
<dbReference type="EMBL" id="FQTV01000011">
    <property type="protein sequence ID" value="SHF61309.1"/>
    <property type="molecule type" value="Genomic_DNA"/>
</dbReference>
<dbReference type="PANTHER" id="PTHR33498">
    <property type="entry name" value="TRANSPOSASE FOR INSERTION SEQUENCE ELEMENT IS1557"/>
    <property type="match status" value="1"/>
</dbReference>